<dbReference type="AlphaFoldDB" id="A0AAE3SNV0"/>
<dbReference type="RefSeq" id="WP_266013370.1">
    <property type="nucleotide sequence ID" value="NZ_JAPFQP010000003.1"/>
</dbReference>
<organism evidence="1 2">
    <name type="scientific">Lentiprolixibacter aurantiacus</name>
    <dbReference type="NCBI Taxonomy" id="2993939"/>
    <lineage>
        <taxon>Bacteria</taxon>
        <taxon>Pseudomonadati</taxon>
        <taxon>Bacteroidota</taxon>
        <taxon>Flavobacteriia</taxon>
        <taxon>Flavobacteriales</taxon>
        <taxon>Flavobacteriaceae</taxon>
        <taxon>Lentiprolixibacter</taxon>
    </lineage>
</organism>
<evidence type="ECO:0000313" key="2">
    <source>
        <dbReference type="Proteomes" id="UP001207116"/>
    </source>
</evidence>
<dbReference type="SUPFAM" id="SSF109854">
    <property type="entry name" value="DinB/YfiT-like putative metalloenzymes"/>
    <property type="match status" value="1"/>
</dbReference>
<dbReference type="Gene3D" id="1.20.120.450">
    <property type="entry name" value="dinb family like domain"/>
    <property type="match status" value="1"/>
</dbReference>
<comment type="caution">
    <text evidence="1">The sequence shown here is derived from an EMBL/GenBank/DDBJ whole genome shotgun (WGS) entry which is preliminary data.</text>
</comment>
<evidence type="ECO:0000313" key="1">
    <source>
        <dbReference type="EMBL" id="MCX2720014.1"/>
    </source>
</evidence>
<reference evidence="1" key="1">
    <citation type="submission" date="2022-11" db="EMBL/GenBank/DDBJ databases">
        <title>The characterization of three novel Bacteroidetes species and genomic analysis of their roles in tidal elemental geochemical cycles.</title>
        <authorList>
            <person name="Ma K.-J."/>
        </authorList>
    </citation>
    <scope>NUCLEOTIDE SEQUENCE</scope>
    <source>
        <strain evidence="1">M415</strain>
    </source>
</reference>
<sequence>MKSPTPKQIAKHFRAMVFGGNATGVCMKEVLEDVNWLQATTSVHKLNTIHILVFHIHYYIAVIKDVLQGKPLSAHDKQSFDAPPINSEEAWQQFLTRVYADVEATTLLIETLPEEKLWDVFVKENYGNYYRNLHGVIEHSHYHLGQISLISKILTRKAQDGK</sequence>
<dbReference type="EMBL" id="JAPFQP010000003">
    <property type="protein sequence ID" value="MCX2720014.1"/>
    <property type="molecule type" value="Genomic_DNA"/>
</dbReference>
<name>A0AAE3SNV0_9FLAO</name>
<gene>
    <name evidence="1" type="ORF">OO016_10415</name>
</gene>
<accession>A0AAE3SNV0</accession>
<dbReference type="InterPro" id="IPR034660">
    <property type="entry name" value="DinB/YfiT-like"/>
</dbReference>
<dbReference type="Proteomes" id="UP001207116">
    <property type="component" value="Unassembled WGS sequence"/>
</dbReference>
<keyword evidence="2" id="KW-1185">Reference proteome</keyword>
<protein>
    <submittedName>
        <fullName evidence="1">DUF1572 domain-containing protein</fullName>
    </submittedName>
</protein>
<proteinExistence type="predicted"/>